<evidence type="ECO:0000313" key="2">
    <source>
        <dbReference type="Proteomes" id="UP000001175"/>
    </source>
</evidence>
<reference evidence="1 2" key="1">
    <citation type="journal article" date="2007" name="Photosyn. Res.">
        <title>Complete nucleotide sequence of the freshwater unicellular cyanobacterium Synechococcus elongatus PCC 6301 chromosome: gene content and organization.</title>
        <authorList>
            <person name="Sugita C."/>
            <person name="Ogata K."/>
            <person name="Shikata M."/>
            <person name="Jikuya H."/>
            <person name="Takano J."/>
            <person name="Furumichi M."/>
            <person name="Kanehisa M."/>
            <person name="Omata T."/>
            <person name="Sugiura M."/>
            <person name="Sugita M."/>
        </authorList>
    </citation>
    <scope>NUCLEOTIDE SEQUENCE [LARGE SCALE GENOMIC DNA]</scope>
    <source>
        <strain evidence="2">ATCC 27144 / PCC 6301 / SAUG 1402/1</strain>
    </source>
</reference>
<dbReference type="Proteomes" id="UP000001175">
    <property type="component" value="Chromosome"/>
</dbReference>
<organism evidence="1 2">
    <name type="scientific">Synechococcus sp. (strain ATCC 27144 / PCC 6301 / SAUG 1402/1)</name>
    <name type="common">Anacystis nidulans</name>
    <dbReference type="NCBI Taxonomy" id="269084"/>
    <lineage>
        <taxon>Bacteria</taxon>
        <taxon>Bacillati</taxon>
        <taxon>Cyanobacteriota</taxon>
        <taxon>Cyanophyceae</taxon>
        <taxon>Synechococcales</taxon>
        <taxon>Synechococcaceae</taxon>
        <taxon>Synechococcus</taxon>
    </lineage>
</organism>
<accession>A0A0H3JZR2</accession>
<sequence>MVTRSGQGNFRSIPIVVATDSPGVRGDRLDGLERQPTDTEILLQRQLTHGVEPPQSKVISPSKDAVMRSLGLSLLISAIAATPALAQPEFRSVQPNRSTYLEARDCQIVLQVDADPASAIPCDRVLVTEGQTSYNFHFVVPEGNQEVLFSFIAPYEVADPVSSSNWSGRYGVPAFRIFKPEDPLPVLQGEGTCNLEARRMSCKFQSIGADQESVSVKAAAILQKDLPTISGR</sequence>
<proteinExistence type="predicted"/>
<evidence type="ECO:0000313" key="1">
    <source>
        <dbReference type="EMBL" id="BAD78545.1"/>
    </source>
</evidence>
<dbReference type="KEGG" id="syc:syc0355_c"/>
<name>A0A0H3JZR2_SYNP6</name>
<dbReference type="AlphaFoldDB" id="A0A0H3JZR2"/>
<gene>
    <name evidence="1" type="ordered locus">syc0355_c</name>
</gene>
<protein>
    <submittedName>
        <fullName evidence="1">Uncharacterized protein</fullName>
    </submittedName>
</protein>
<dbReference type="EMBL" id="AP008231">
    <property type="protein sequence ID" value="BAD78545.1"/>
    <property type="molecule type" value="Genomic_DNA"/>
</dbReference>